<dbReference type="Pfam" id="PF14486">
    <property type="entry name" value="DUF4432"/>
    <property type="match status" value="1"/>
</dbReference>
<dbReference type="InterPro" id="IPR014718">
    <property type="entry name" value="GH-type_carb-bd"/>
</dbReference>
<proteinExistence type="predicted"/>
<dbReference type="AlphaFoldDB" id="X0V4D8"/>
<feature type="non-terminal residue" evidence="1">
    <location>
        <position position="272"/>
    </location>
</feature>
<accession>X0V4D8</accession>
<sequence length="272" mass="29588">PVINASQLGGIETSVLDNGPGRGTRIAWVNTGGGLRYKVVIDRGLDIADAEFLGQSLTWHSMVGVTAPSFAYHRGLDWLRSFAGGLLASCGPCNTGGPCTDGDEELGLHGTHSNTAAVVESVVNPDLRSGRYEMAITGLVRTAKVFNPNVELRRTIRSPLGEPVIEIHDHFINCGNEPVPHAWLLHINFGYPLLEPGASTYCYKGKVTPRPDSVEWYSRKDFRRAPAPQNAHRGVGEDCAYIEPVADRNGMATVGVVNEKRRLGVKIEYNTR</sequence>
<evidence type="ECO:0000313" key="1">
    <source>
        <dbReference type="EMBL" id="GAG13024.1"/>
    </source>
</evidence>
<name>X0V4D8_9ZZZZ</name>
<protein>
    <recommendedName>
        <fullName evidence="2">DUF4432 domain-containing protein</fullName>
    </recommendedName>
</protein>
<dbReference type="InterPro" id="IPR027839">
    <property type="entry name" value="DUF4432"/>
</dbReference>
<dbReference type="EMBL" id="BARS01020974">
    <property type="protein sequence ID" value="GAG13024.1"/>
    <property type="molecule type" value="Genomic_DNA"/>
</dbReference>
<dbReference type="Gene3D" id="2.70.98.10">
    <property type="match status" value="1"/>
</dbReference>
<feature type="non-terminal residue" evidence="1">
    <location>
        <position position="1"/>
    </location>
</feature>
<comment type="caution">
    <text evidence="1">The sequence shown here is derived from an EMBL/GenBank/DDBJ whole genome shotgun (WGS) entry which is preliminary data.</text>
</comment>
<gene>
    <name evidence="1" type="ORF">S01H1_33761</name>
</gene>
<reference evidence="1" key="1">
    <citation type="journal article" date="2014" name="Front. Microbiol.">
        <title>High frequency of phylogenetically diverse reductive dehalogenase-homologous genes in deep subseafloor sedimentary metagenomes.</title>
        <authorList>
            <person name="Kawai M."/>
            <person name="Futagami T."/>
            <person name="Toyoda A."/>
            <person name="Takaki Y."/>
            <person name="Nishi S."/>
            <person name="Hori S."/>
            <person name="Arai W."/>
            <person name="Tsubouchi T."/>
            <person name="Morono Y."/>
            <person name="Uchiyama I."/>
            <person name="Ito T."/>
            <person name="Fujiyama A."/>
            <person name="Inagaki F."/>
            <person name="Takami H."/>
        </authorList>
    </citation>
    <scope>NUCLEOTIDE SEQUENCE</scope>
    <source>
        <strain evidence="1">Expedition CK06-06</strain>
    </source>
</reference>
<organism evidence="1">
    <name type="scientific">marine sediment metagenome</name>
    <dbReference type="NCBI Taxonomy" id="412755"/>
    <lineage>
        <taxon>unclassified sequences</taxon>
        <taxon>metagenomes</taxon>
        <taxon>ecological metagenomes</taxon>
    </lineage>
</organism>
<evidence type="ECO:0008006" key="2">
    <source>
        <dbReference type="Google" id="ProtNLM"/>
    </source>
</evidence>
<dbReference type="GO" id="GO:0030246">
    <property type="term" value="F:carbohydrate binding"/>
    <property type="evidence" value="ECO:0007669"/>
    <property type="project" value="InterPro"/>
</dbReference>